<evidence type="ECO:0000313" key="1">
    <source>
        <dbReference type="EMBL" id="CAH0021111.1"/>
    </source>
</evidence>
<proteinExistence type="predicted"/>
<accession>A0A9N9YEZ8</accession>
<gene>
    <name evidence="1" type="ORF">CRHIZ90672A_00013329</name>
</gene>
<protein>
    <submittedName>
        <fullName evidence="1">Uncharacterized protein</fullName>
    </submittedName>
</protein>
<reference evidence="1" key="1">
    <citation type="submission" date="2021-10" db="EMBL/GenBank/DDBJ databases">
        <authorList>
            <person name="Piombo E."/>
        </authorList>
    </citation>
    <scope>NUCLEOTIDE SEQUENCE</scope>
</reference>
<dbReference type="AlphaFoldDB" id="A0A9N9YEZ8"/>
<organism evidence="1 2">
    <name type="scientific">Clonostachys rhizophaga</name>
    <dbReference type="NCBI Taxonomy" id="160324"/>
    <lineage>
        <taxon>Eukaryota</taxon>
        <taxon>Fungi</taxon>
        <taxon>Dikarya</taxon>
        <taxon>Ascomycota</taxon>
        <taxon>Pezizomycotina</taxon>
        <taxon>Sordariomycetes</taxon>
        <taxon>Hypocreomycetidae</taxon>
        <taxon>Hypocreales</taxon>
        <taxon>Bionectriaceae</taxon>
        <taxon>Clonostachys</taxon>
    </lineage>
</organism>
<dbReference type="Proteomes" id="UP000696573">
    <property type="component" value="Unassembled WGS sequence"/>
</dbReference>
<sequence length="193" mass="20482">MMRAIEYHDKDCTGRASVAAYQASIMQAGARHSNILAMVTSYGSTLCSQLIASLRLGLYLHGPGDRVGHNARTENTMGRTRRDMTEADSIRGGTPSPQANPLFYTSLEPAHDSLNPSSHRATSVYQPIDTPKHGGPAANDEYLAGDDWSPATLILPDDIGFALWAQISTMAALTLLGNSVIANPSASNGLALA</sequence>
<evidence type="ECO:0000313" key="2">
    <source>
        <dbReference type="Proteomes" id="UP000696573"/>
    </source>
</evidence>
<name>A0A9N9YEZ8_9HYPO</name>
<keyword evidence="2" id="KW-1185">Reference proteome</keyword>
<dbReference type="EMBL" id="CABFNQ020000652">
    <property type="protein sequence ID" value="CAH0021111.1"/>
    <property type="molecule type" value="Genomic_DNA"/>
</dbReference>
<comment type="caution">
    <text evidence="1">The sequence shown here is derived from an EMBL/GenBank/DDBJ whole genome shotgun (WGS) entry which is preliminary data.</text>
</comment>